<keyword evidence="2" id="KW-1185">Reference proteome</keyword>
<dbReference type="EMBL" id="JBHTCP010000006">
    <property type="protein sequence ID" value="MFC7370759.1"/>
    <property type="molecule type" value="Genomic_DNA"/>
</dbReference>
<sequence length="200" mass="23159">MPKKITPYITQFFNRDKLAFTALSKVGHVSDAQLKQCGLANSRIKNYVRDKLVEKVVIKEGKTKMEAYKLTKLGRELAESKWALRNHYHAQSPAHDLLISNKYFSLSEVTRGTWQTETQAREKLLEYFYQLKNQGQEQMAIIYEDMLSKGLISMPDGIYTNEQGLQVSFEVITNNYGVEELQAKEAFIEIMKTEYETTRV</sequence>
<evidence type="ECO:0000313" key="1">
    <source>
        <dbReference type="EMBL" id="MFC7370759.1"/>
    </source>
</evidence>
<dbReference type="Proteomes" id="UP001596549">
    <property type="component" value="Unassembled WGS sequence"/>
</dbReference>
<organism evidence="1 2">
    <name type="scientific">Fictibacillus iocasae</name>
    <dbReference type="NCBI Taxonomy" id="2715437"/>
    <lineage>
        <taxon>Bacteria</taxon>
        <taxon>Bacillati</taxon>
        <taxon>Bacillota</taxon>
        <taxon>Bacilli</taxon>
        <taxon>Bacillales</taxon>
        <taxon>Fictibacillaceae</taxon>
        <taxon>Fictibacillus</taxon>
    </lineage>
</organism>
<dbReference type="RefSeq" id="WP_379746666.1">
    <property type="nucleotide sequence ID" value="NZ_JBHTCP010000006.1"/>
</dbReference>
<evidence type="ECO:0000313" key="2">
    <source>
        <dbReference type="Proteomes" id="UP001596549"/>
    </source>
</evidence>
<accession>A0ABW2NJS8</accession>
<proteinExistence type="predicted"/>
<protein>
    <recommendedName>
        <fullName evidence="3">MarR family transcriptional regulator</fullName>
    </recommendedName>
</protein>
<gene>
    <name evidence="1" type="ORF">ACFQPF_03625</name>
</gene>
<name>A0ABW2NJS8_9BACL</name>
<reference evidence="2" key="1">
    <citation type="journal article" date="2019" name="Int. J. Syst. Evol. Microbiol.">
        <title>The Global Catalogue of Microorganisms (GCM) 10K type strain sequencing project: providing services to taxonomists for standard genome sequencing and annotation.</title>
        <authorList>
            <consortium name="The Broad Institute Genomics Platform"/>
            <consortium name="The Broad Institute Genome Sequencing Center for Infectious Disease"/>
            <person name="Wu L."/>
            <person name="Ma J."/>
        </authorList>
    </citation>
    <scope>NUCLEOTIDE SEQUENCE [LARGE SCALE GENOMIC DNA]</scope>
    <source>
        <strain evidence="2">NBRC 106396</strain>
    </source>
</reference>
<evidence type="ECO:0008006" key="3">
    <source>
        <dbReference type="Google" id="ProtNLM"/>
    </source>
</evidence>
<comment type="caution">
    <text evidence="1">The sequence shown here is derived from an EMBL/GenBank/DDBJ whole genome shotgun (WGS) entry which is preliminary data.</text>
</comment>